<dbReference type="EMBL" id="ON392164">
    <property type="protein sequence ID" value="URC17952.1"/>
    <property type="molecule type" value="Genomic_DNA"/>
</dbReference>
<dbReference type="RefSeq" id="YP_010756266.1">
    <property type="nucleotide sequence ID" value="NC_073485.1"/>
</dbReference>
<proteinExistence type="predicted"/>
<dbReference type="GeneID" id="80026021"/>
<feature type="transmembrane region" description="Helical" evidence="1">
    <location>
        <begin position="38"/>
        <end position="61"/>
    </location>
</feature>
<evidence type="ECO:0000313" key="3">
    <source>
        <dbReference type="Proteomes" id="UP001056546"/>
    </source>
</evidence>
<evidence type="ECO:0000256" key="1">
    <source>
        <dbReference type="SAM" id="Phobius"/>
    </source>
</evidence>
<protein>
    <submittedName>
        <fullName evidence="2">Uncharacterized protein</fullName>
    </submittedName>
</protein>
<sequence length="103" mass="10656">MHMSKKSVIAATIAVLVVVIGLTMQATAYVLDSGARAPYAVGLAVTATGFLGLLATAPALLTAIRTTAYDAAYLAYLADREHNRAAAATTPPALVRSIGRRAR</sequence>
<keyword evidence="1" id="KW-1133">Transmembrane helix</keyword>
<reference evidence="2" key="1">
    <citation type="submission" date="2022-04" db="EMBL/GenBank/DDBJ databases">
        <authorList>
            <person name="Acosta J.L."/>
            <person name="Gallegos M.G."/>
            <person name="Jefferson N.D."/>
            <person name="Pascarella G.P."/>
            <person name="Nath S."/>
            <person name="Sulaiman A."/>
            <person name="Layton S.R."/>
            <person name="Maneekul J."/>
            <person name="Kim T."/>
            <person name="Kwon T."/>
            <person name="Hughes L.E."/>
            <person name="Garlena R.A."/>
            <person name="Russell D.A."/>
            <person name="Jacobs-Sera D."/>
            <person name="Hatfull G.F."/>
        </authorList>
    </citation>
    <scope>NUCLEOTIDE SEQUENCE</scope>
</reference>
<accession>A0A9E7E5R5</accession>
<dbReference type="Proteomes" id="UP001056546">
    <property type="component" value="Segment"/>
</dbReference>
<keyword evidence="1" id="KW-0812">Transmembrane</keyword>
<keyword evidence="3" id="KW-1185">Reference proteome</keyword>
<keyword evidence="1" id="KW-0472">Membrane</keyword>
<dbReference type="KEGG" id="vg:80026021"/>
<gene>
    <name evidence="2" type="primary">30</name>
    <name evidence="2" type="ORF">SEA_AXEJC_30</name>
</gene>
<evidence type="ECO:0000313" key="2">
    <source>
        <dbReference type="EMBL" id="URC17952.1"/>
    </source>
</evidence>
<name>A0A9E7E5R5_9CAUD</name>
<organism evidence="2 3">
    <name type="scientific">Streptomyces phage AxeJC</name>
    <dbReference type="NCBI Taxonomy" id="2926084"/>
    <lineage>
        <taxon>Viruses</taxon>
        <taxon>Duplodnaviria</taxon>
        <taxon>Heunggongvirae</taxon>
        <taxon>Uroviricota</taxon>
        <taxon>Caudoviricetes</taxon>
        <taxon>Ignaciovirus</taxon>
        <taxon>Ignaciovirus axejc</taxon>
    </lineage>
</organism>